<dbReference type="EMBL" id="BGPR01009364">
    <property type="protein sequence ID" value="GBN39545.1"/>
    <property type="molecule type" value="Genomic_DNA"/>
</dbReference>
<keyword evidence="2" id="KW-1185">Reference proteome</keyword>
<organism evidence="1 2">
    <name type="scientific">Araneus ventricosus</name>
    <name type="common">Orbweaver spider</name>
    <name type="synonym">Epeira ventricosa</name>
    <dbReference type="NCBI Taxonomy" id="182803"/>
    <lineage>
        <taxon>Eukaryota</taxon>
        <taxon>Metazoa</taxon>
        <taxon>Ecdysozoa</taxon>
        <taxon>Arthropoda</taxon>
        <taxon>Chelicerata</taxon>
        <taxon>Arachnida</taxon>
        <taxon>Araneae</taxon>
        <taxon>Araneomorphae</taxon>
        <taxon>Entelegynae</taxon>
        <taxon>Araneoidea</taxon>
        <taxon>Araneidae</taxon>
        <taxon>Araneus</taxon>
    </lineage>
</organism>
<comment type="caution">
    <text evidence="1">The sequence shown here is derived from an EMBL/GenBank/DDBJ whole genome shotgun (WGS) entry which is preliminary data.</text>
</comment>
<dbReference type="Proteomes" id="UP000499080">
    <property type="component" value="Unassembled WGS sequence"/>
</dbReference>
<gene>
    <name evidence="1" type="ORF">AVEN_257894_1</name>
</gene>
<protein>
    <submittedName>
        <fullName evidence="1">Uncharacterized protein</fullName>
    </submittedName>
</protein>
<name>A0A4Y2NJ68_ARAVE</name>
<dbReference type="AlphaFoldDB" id="A0A4Y2NJ68"/>
<sequence>MKKRIVDAAISILQEAMRSQVYDCSTYPTCEDIAKGGENQVYELLTDLLSGLMKQVKGSPCKQKVLSVAHSIISSVRPRSFVSTVQVGIGSVSS</sequence>
<evidence type="ECO:0000313" key="1">
    <source>
        <dbReference type="EMBL" id="GBN39545.1"/>
    </source>
</evidence>
<proteinExistence type="predicted"/>
<accession>A0A4Y2NJ68</accession>
<evidence type="ECO:0000313" key="2">
    <source>
        <dbReference type="Proteomes" id="UP000499080"/>
    </source>
</evidence>
<reference evidence="1 2" key="1">
    <citation type="journal article" date="2019" name="Sci. Rep.">
        <title>Orb-weaving spider Araneus ventricosus genome elucidates the spidroin gene catalogue.</title>
        <authorList>
            <person name="Kono N."/>
            <person name="Nakamura H."/>
            <person name="Ohtoshi R."/>
            <person name="Moran D.A.P."/>
            <person name="Shinohara A."/>
            <person name="Yoshida Y."/>
            <person name="Fujiwara M."/>
            <person name="Mori M."/>
            <person name="Tomita M."/>
            <person name="Arakawa K."/>
        </authorList>
    </citation>
    <scope>NUCLEOTIDE SEQUENCE [LARGE SCALE GENOMIC DNA]</scope>
</reference>